<dbReference type="PROSITE" id="PS00061">
    <property type="entry name" value="ADH_SHORT"/>
    <property type="match status" value="1"/>
</dbReference>
<gene>
    <name evidence="1" type="ORF">SAMN05216522_11261</name>
</gene>
<dbReference type="NCBIfam" id="NF006035">
    <property type="entry name" value="PRK08177.1"/>
    <property type="match status" value="1"/>
</dbReference>
<dbReference type="STRING" id="988801.SAMN05216522_11261"/>
<dbReference type="InterPro" id="IPR020904">
    <property type="entry name" value="Sc_DH/Rdtase_CS"/>
</dbReference>
<dbReference type="PANTHER" id="PTHR45458:SF1">
    <property type="entry name" value="SHORT CHAIN DEHYDROGENASE"/>
    <property type="match status" value="1"/>
</dbReference>
<keyword evidence="2" id="KW-1185">Reference proteome</keyword>
<dbReference type="PANTHER" id="PTHR45458">
    <property type="entry name" value="SHORT-CHAIN DEHYDROGENASE/REDUCTASE SDR"/>
    <property type="match status" value="1"/>
</dbReference>
<sequence length="223" mass="23864">MASDKTILIIGASRGIGLGLVEQFLAQGWQVTATTRGTPVQNSSAHWLALDITDPASQHYFIEQLADQRFAAIVINAGIYGPAEQRVDQATDAQLNQLFLTNSFAPVRLAQRLLPYLASHSGVLAFTSSQMASLTENPAAEMPLYAASKAALNMLVRALHPAAQQAGITLLSLHPGWVQTDMGGEKAPVSVEQSSTGLKQVIISAASKGGHHYLDYQGQTLEW</sequence>
<accession>A0A1H9LTS5</accession>
<dbReference type="GO" id="GO:0016616">
    <property type="term" value="F:oxidoreductase activity, acting on the CH-OH group of donors, NAD or NADP as acceptor"/>
    <property type="evidence" value="ECO:0007669"/>
    <property type="project" value="TreeGrafter"/>
</dbReference>
<dbReference type="AlphaFoldDB" id="A0A1H9LTS5"/>
<dbReference type="OrthoDB" id="5786478at2"/>
<dbReference type="EMBL" id="FOGC01000012">
    <property type="protein sequence ID" value="SER14263.1"/>
    <property type="molecule type" value="Genomic_DNA"/>
</dbReference>
<name>A0A1H9LTS5_9GAMM</name>
<dbReference type="InterPro" id="IPR036291">
    <property type="entry name" value="NAD(P)-bd_dom_sf"/>
</dbReference>
<evidence type="ECO:0000313" key="1">
    <source>
        <dbReference type="EMBL" id="SER14263.1"/>
    </source>
</evidence>
<dbReference type="Pfam" id="PF00106">
    <property type="entry name" value="adh_short"/>
    <property type="match status" value="1"/>
</dbReference>
<reference evidence="2" key="1">
    <citation type="submission" date="2016-10" db="EMBL/GenBank/DDBJ databases">
        <authorList>
            <person name="Varghese N."/>
            <person name="Submissions S."/>
        </authorList>
    </citation>
    <scope>NUCLEOTIDE SEQUENCE [LARGE SCALE GENOMIC DNA]</scope>
    <source>
        <strain evidence="2">8N4</strain>
    </source>
</reference>
<proteinExistence type="predicted"/>
<dbReference type="RefSeq" id="WP_092677713.1">
    <property type="nucleotide sequence ID" value="NZ_FOGC01000012.1"/>
</dbReference>
<dbReference type="PRINTS" id="PR00081">
    <property type="entry name" value="GDHRDH"/>
</dbReference>
<organism evidence="1 2">
    <name type="scientific">Rosenbergiella nectarea</name>
    <dbReference type="NCBI Taxonomy" id="988801"/>
    <lineage>
        <taxon>Bacteria</taxon>
        <taxon>Pseudomonadati</taxon>
        <taxon>Pseudomonadota</taxon>
        <taxon>Gammaproteobacteria</taxon>
        <taxon>Enterobacterales</taxon>
        <taxon>Erwiniaceae</taxon>
        <taxon>Rosenbergiella</taxon>
    </lineage>
</organism>
<dbReference type="Gene3D" id="3.40.50.720">
    <property type="entry name" value="NAD(P)-binding Rossmann-like Domain"/>
    <property type="match status" value="1"/>
</dbReference>
<dbReference type="Proteomes" id="UP000242515">
    <property type="component" value="Unassembled WGS sequence"/>
</dbReference>
<evidence type="ECO:0000313" key="2">
    <source>
        <dbReference type="Proteomes" id="UP000242515"/>
    </source>
</evidence>
<dbReference type="SUPFAM" id="SSF51735">
    <property type="entry name" value="NAD(P)-binding Rossmann-fold domains"/>
    <property type="match status" value="1"/>
</dbReference>
<dbReference type="InterPro" id="IPR052184">
    <property type="entry name" value="SDR_enzymes"/>
</dbReference>
<protein>
    <submittedName>
        <fullName evidence="1">NAD(P)-dependent dehydrogenase, short-chain alcohol dehydrogenase family</fullName>
    </submittedName>
</protein>
<dbReference type="InterPro" id="IPR002347">
    <property type="entry name" value="SDR_fam"/>
</dbReference>